<dbReference type="OMA" id="MEVCKER"/>
<protein>
    <recommendedName>
        <fullName evidence="2">BAG domain-containing protein</fullName>
    </recommendedName>
</protein>
<gene>
    <name evidence="3" type="ORF">A4U43_C01F4990</name>
</gene>
<dbReference type="PANTHER" id="PTHR33322:SF8">
    <property type="entry name" value="BAG FAMILY MOLECULAR CHAPERONE REGULATOR 5, MITOCHONDRIAL"/>
    <property type="match status" value="1"/>
</dbReference>
<dbReference type="InterPro" id="IPR000048">
    <property type="entry name" value="IQ_motif_EF-hand-BS"/>
</dbReference>
<dbReference type="EMBL" id="CM007381">
    <property type="protein sequence ID" value="ONK79302.1"/>
    <property type="molecule type" value="Genomic_DNA"/>
</dbReference>
<organism evidence="3 4">
    <name type="scientific">Asparagus officinalis</name>
    <name type="common">Garden asparagus</name>
    <dbReference type="NCBI Taxonomy" id="4686"/>
    <lineage>
        <taxon>Eukaryota</taxon>
        <taxon>Viridiplantae</taxon>
        <taxon>Streptophyta</taxon>
        <taxon>Embryophyta</taxon>
        <taxon>Tracheophyta</taxon>
        <taxon>Spermatophyta</taxon>
        <taxon>Magnoliopsida</taxon>
        <taxon>Liliopsida</taxon>
        <taxon>Asparagales</taxon>
        <taxon>Asparagaceae</taxon>
        <taxon>Asparagoideae</taxon>
        <taxon>Asparagus</taxon>
    </lineage>
</organism>
<evidence type="ECO:0000259" key="2">
    <source>
        <dbReference type="PROSITE" id="PS51035"/>
    </source>
</evidence>
<dbReference type="GO" id="GO:0009506">
    <property type="term" value="C:plasmodesma"/>
    <property type="evidence" value="ECO:0007669"/>
    <property type="project" value="TreeGrafter"/>
</dbReference>
<dbReference type="GO" id="GO:0051087">
    <property type="term" value="F:protein-folding chaperone binding"/>
    <property type="evidence" value="ECO:0007669"/>
    <property type="project" value="InterPro"/>
</dbReference>
<dbReference type="Gene3D" id="1.20.58.120">
    <property type="entry name" value="BAG domain"/>
    <property type="match status" value="1"/>
</dbReference>
<accession>A0A5P1FMF3</accession>
<dbReference type="Gramene" id="ONK79302">
    <property type="protein sequence ID" value="ONK79302"/>
    <property type="gene ID" value="A4U43_C01F4990"/>
</dbReference>
<dbReference type="SMART" id="SM00264">
    <property type="entry name" value="BAG"/>
    <property type="match status" value="1"/>
</dbReference>
<dbReference type="GO" id="GO:0006457">
    <property type="term" value="P:protein folding"/>
    <property type="evidence" value="ECO:0007669"/>
    <property type="project" value="TreeGrafter"/>
</dbReference>
<dbReference type="OrthoDB" id="1907216at2759"/>
<dbReference type="Pfam" id="PF00612">
    <property type="entry name" value="IQ"/>
    <property type="match status" value="1"/>
</dbReference>
<reference evidence="4" key="1">
    <citation type="journal article" date="2017" name="Nat. Commun.">
        <title>The asparagus genome sheds light on the origin and evolution of a young Y chromosome.</title>
        <authorList>
            <person name="Harkess A."/>
            <person name="Zhou J."/>
            <person name="Xu C."/>
            <person name="Bowers J.E."/>
            <person name="Van der Hulst R."/>
            <person name="Ayyampalayam S."/>
            <person name="Mercati F."/>
            <person name="Riccardi P."/>
            <person name="McKain M.R."/>
            <person name="Kakrana A."/>
            <person name="Tang H."/>
            <person name="Ray J."/>
            <person name="Groenendijk J."/>
            <person name="Arikit S."/>
            <person name="Mathioni S.M."/>
            <person name="Nakano M."/>
            <person name="Shan H."/>
            <person name="Telgmann-Rauber A."/>
            <person name="Kanno A."/>
            <person name="Yue Z."/>
            <person name="Chen H."/>
            <person name="Li W."/>
            <person name="Chen Y."/>
            <person name="Xu X."/>
            <person name="Zhang Y."/>
            <person name="Luo S."/>
            <person name="Chen H."/>
            <person name="Gao J."/>
            <person name="Mao Z."/>
            <person name="Pires J.C."/>
            <person name="Luo M."/>
            <person name="Kudrna D."/>
            <person name="Wing R.A."/>
            <person name="Meyers B.C."/>
            <person name="Yi K."/>
            <person name="Kong H."/>
            <person name="Lavrijsen P."/>
            <person name="Sunseri F."/>
            <person name="Falavigna A."/>
            <person name="Ye Y."/>
            <person name="Leebens-Mack J.H."/>
            <person name="Chen G."/>
        </authorList>
    </citation>
    <scope>NUCLEOTIDE SEQUENCE [LARGE SCALE GENOMIC DNA]</scope>
    <source>
        <strain evidence="4">cv. DH0086</strain>
    </source>
</reference>
<dbReference type="PANTHER" id="PTHR33322">
    <property type="entry name" value="BAG DOMAIN CONTAINING PROTEIN, EXPRESSED"/>
    <property type="match status" value="1"/>
</dbReference>
<keyword evidence="1" id="KW-0143">Chaperone</keyword>
<proteinExistence type="predicted"/>
<name>A0A5P1FMF3_ASPOF</name>
<dbReference type="InterPro" id="IPR040400">
    <property type="entry name" value="BAG5/6/7/8"/>
</dbReference>
<keyword evidence="4" id="KW-1185">Reference proteome</keyword>
<dbReference type="PROSITE" id="PS51035">
    <property type="entry name" value="BAG"/>
    <property type="match status" value="1"/>
</dbReference>
<dbReference type="CDD" id="cd23767">
    <property type="entry name" value="IQCD"/>
    <property type="match status" value="1"/>
</dbReference>
<evidence type="ECO:0000313" key="4">
    <source>
        <dbReference type="Proteomes" id="UP000243459"/>
    </source>
</evidence>
<evidence type="ECO:0000313" key="3">
    <source>
        <dbReference type="EMBL" id="ONK79302.1"/>
    </source>
</evidence>
<dbReference type="Proteomes" id="UP000243459">
    <property type="component" value="Chromosome 1"/>
</dbReference>
<dbReference type="PROSITE" id="PS50096">
    <property type="entry name" value="IQ"/>
    <property type="match status" value="1"/>
</dbReference>
<sequence>MSSFSYHLYQNDQNAPVSVPIQSPSTPTLTPVPIHYPTSILTSAATKIQSRYRSHLIRTLLLKIRSVNSQTDRFQRLIQQQETVDSVRSSERERIKLNEELMALLLKLDSVPGCFDPNVRELRRRASRRIVELQEILDGVVGEKVDDVGFESLPRSWGELLEKVWAKEENERGDVRRGKGCFCCKGMRCLEELVREM</sequence>
<dbReference type="InterPro" id="IPR036533">
    <property type="entry name" value="BAG_dom_sf"/>
</dbReference>
<feature type="domain" description="BAG" evidence="2">
    <location>
        <begin position="63"/>
        <end position="141"/>
    </location>
</feature>
<evidence type="ECO:0000256" key="1">
    <source>
        <dbReference type="ARBA" id="ARBA00023186"/>
    </source>
</evidence>
<dbReference type="AlphaFoldDB" id="A0A5P1FMF3"/>
<dbReference type="SUPFAM" id="SSF63491">
    <property type="entry name" value="BAG domain"/>
    <property type="match status" value="1"/>
</dbReference>
<dbReference type="Pfam" id="PF02179">
    <property type="entry name" value="BAG"/>
    <property type="match status" value="1"/>
</dbReference>
<dbReference type="InterPro" id="IPR003103">
    <property type="entry name" value="BAG_domain"/>
</dbReference>